<dbReference type="PANTHER" id="PTHR10662:SF22">
    <property type="entry name" value="NUCLEAR RNA EXPORT FACTOR 1"/>
    <property type="match status" value="1"/>
</dbReference>
<evidence type="ECO:0000313" key="12">
    <source>
        <dbReference type="Proteomes" id="UP000700596"/>
    </source>
</evidence>
<dbReference type="SUPFAM" id="SSF54427">
    <property type="entry name" value="NTF2-like"/>
    <property type="match status" value="1"/>
</dbReference>
<dbReference type="Pfam" id="PF22602">
    <property type="entry name" value="NXF_NTF2"/>
    <property type="match status" value="1"/>
</dbReference>
<feature type="region of interest" description="Disordered" evidence="8">
    <location>
        <begin position="129"/>
        <end position="156"/>
    </location>
</feature>
<comment type="similarity">
    <text evidence="2">Belongs to the NXF family.</text>
</comment>
<dbReference type="Gene3D" id="1.10.8.10">
    <property type="entry name" value="DNA helicase RuvA subunit, C-terminal domain"/>
    <property type="match status" value="1"/>
</dbReference>
<comment type="subcellular location">
    <subcellularLocation>
        <location evidence="1">Nucleus</location>
    </subcellularLocation>
</comment>
<organism evidence="11 12">
    <name type="scientific">Dendryphion nanum</name>
    <dbReference type="NCBI Taxonomy" id="256645"/>
    <lineage>
        <taxon>Eukaryota</taxon>
        <taxon>Fungi</taxon>
        <taxon>Dikarya</taxon>
        <taxon>Ascomycota</taxon>
        <taxon>Pezizomycotina</taxon>
        <taxon>Dothideomycetes</taxon>
        <taxon>Pleosporomycetidae</taxon>
        <taxon>Pleosporales</taxon>
        <taxon>Torulaceae</taxon>
        <taxon>Dendryphion</taxon>
    </lineage>
</organism>
<evidence type="ECO:0000256" key="3">
    <source>
        <dbReference type="ARBA" id="ARBA00022448"/>
    </source>
</evidence>
<dbReference type="PANTHER" id="PTHR10662">
    <property type="entry name" value="NUCLEAR RNA EXPORT FACTOR"/>
    <property type="match status" value="1"/>
</dbReference>
<dbReference type="Pfam" id="PF24048">
    <property type="entry name" value="LRR_NXF1-5"/>
    <property type="match status" value="1"/>
</dbReference>
<proteinExistence type="inferred from homology"/>
<dbReference type="Proteomes" id="UP000700596">
    <property type="component" value="Unassembled WGS sequence"/>
</dbReference>
<dbReference type="SUPFAM" id="SSF52058">
    <property type="entry name" value="L domain-like"/>
    <property type="match status" value="1"/>
</dbReference>
<keyword evidence="6" id="KW-0509">mRNA transport</keyword>
<dbReference type="PROSITE" id="PS51281">
    <property type="entry name" value="TAP_C"/>
    <property type="match status" value="1"/>
</dbReference>
<dbReference type="InterPro" id="IPR002075">
    <property type="entry name" value="NTF2_dom"/>
</dbReference>
<evidence type="ECO:0000256" key="2">
    <source>
        <dbReference type="ARBA" id="ARBA00009285"/>
    </source>
</evidence>
<dbReference type="InterPro" id="IPR009060">
    <property type="entry name" value="UBA-like_sf"/>
</dbReference>
<dbReference type="Gene3D" id="3.10.450.50">
    <property type="match status" value="1"/>
</dbReference>
<feature type="compositionally biased region" description="Low complexity" evidence="8">
    <location>
        <begin position="141"/>
        <end position="156"/>
    </location>
</feature>
<evidence type="ECO:0000313" key="11">
    <source>
        <dbReference type="EMBL" id="KAH7123837.1"/>
    </source>
</evidence>
<dbReference type="InterPro" id="IPR057125">
    <property type="entry name" value="NXF1/2/3/5-like_LRR"/>
</dbReference>
<evidence type="ECO:0000259" key="10">
    <source>
        <dbReference type="PROSITE" id="PS51281"/>
    </source>
</evidence>
<dbReference type="InterPro" id="IPR030217">
    <property type="entry name" value="NXF_fam"/>
</dbReference>
<keyword evidence="3" id="KW-0813">Transport</keyword>
<dbReference type="EMBL" id="JAGMWT010000008">
    <property type="protein sequence ID" value="KAH7123837.1"/>
    <property type="molecule type" value="Genomic_DNA"/>
</dbReference>
<dbReference type="InterPro" id="IPR018222">
    <property type="entry name" value="Nuclear_transport_factor_2_euk"/>
</dbReference>
<keyword evidence="5" id="KW-0677">Repeat</keyword>
<dbReference type="InterPro" id="IPR001611">
    <property type="entry name" value="Leu-rich_rpt"/>
</dbReference>
<evidence type="ECO:0000256" key="5">
    <source>
        <dbReference type="ARBA" id="ARBA00022737"/>
    </source>
</evidence>
<dbReference type="InterPro" id="IPR032710">
    <property type="entry name" value="NTF2-like_dom_sf"/>
</dbReference>
<evidence type="ECO:0000256" key="1">
    <source>
        <dbReference type="ARBA" id="ARBA00004123"/>
    </source>
</evidence>
<dbReference type="SMART" id="SM00804">
    <property type="entry name" value="TAP_C"/>
    <property type="match status" value="1"/>
</dbReference>
<feature type="compositionally biased region" description="Basic residues" evidence="8">
    <location>
        <begin position="1"/>
        <end position="17"/>
    </location>
</feature>
<dbReference type="OrthoDB" id="25872at2759"/>
<dbReference type="GO" id="GO:0003723">
    <property type="term" value="F:RNA binding"/>
    <property type="evidence" value="ECO:0007669"/>
    <property type="project" value="TreeGrafter"/>
</dbReference>
<gene>
    <name evidence="11" type="ORF">B0J11DRAFT_580600</name>
</gene>
<protein>
    <recommendedName>
        <fullName evidence="13">mRNA export factor mex67</fullName>
    </recommendedName>
</protein>
<dbReference type="InterPro" id="IPR032675">
    <property type="entry name" value="LRR_dom_sf"/>
</dbReference>
<name>A0A9P9DRR6_9PLEO</name>
<dbReference type="CDD" id="cd14342">
    <property type="entry name" value="UBA_TAP-C"/>
    <property type="match status" value="1"/>
</dbReference>
<keyword evidence="12" id="KW-1185">Reference proteome</keyword>
<comment type="caution">
    <text evidence="11">The sequence shown here is derived from an EMBL/GenBank/DDBJ whole genome shotgun (WGS) entry which is preliminary data.</text>
</comment>
<dbReference type="GO" id="GO:0005634">
    <property type="term" value="C:nucleus"/>
    <property type="evidence" value="ECO:0007669"/>
    <property type="project" value="UniProtKB-SubCell"/>
</dbReference>
<accession>A0A9P9DRR6</accession>
<dbReference type="InterPro" id="IPR005637">
    <property type="entry name" value="TAP_C_dom"/>
</dbReference>
<dbReference type="PROSITE" id="PS51450">
    <property type="entry name" value="LRR"/>
    <property type="match status" value="1"/>
</dbReference>
<dbReference type="PROSITE" id="PS50177">
    <property type="entry name" value="NTF2_DOMAIN"/>
    <property type="match status" value="1"/>
</dbReference>
<evidence type="ECO:0000256" key="6">
    <source>
        <dbReference type="ARBA" id="ARBA00022816"/>
    </source>
</evidence>
<evidence type="ECO:0008006" key="13">
    <source>
        <dbReference type="Google" id="ProtNLM"/>
    </source>
</evidence>
<dbReference type="Gene3D" id="3.80.10.10">
    <property type="entry name" value="Ribonuclease Inhibitor"/>
    <property type="match status" value="1"/>
</dbReference>
<evidence type="ECO:0000259" key="9">
    <source>
        <dbReference type="PROSITE" id="PS50177"/>
    </source>
</evidence>
<keyword evidence="4" id="KW-0433">Leucine-rich repeat</keyword>
<reference evidence="11" key="1">
    <citation type="journal article" date="2021" name="Nat. Commun.">
        <title>Genetic determinants of endophytism in the Arabidopsis root mycobiome.</title>
        <authorList>
            <person name="Mesny F."/>
            <person name="Miyauchi S."/>
            <person name="Thiergart T."/>
            <person name="Pickel B."/>
            <person name="Atanasova L."/>
            <person name="Karlsson M."/>
            <person name="Huettel B."/>
            <person name="Barry K.W."/>
            <person name="Haridas S."/>
            <person name="Chen C."/>
            <person name="Bauer D."/>
            <person name="Andreopoulos W."/>
            <person name="Pangilinan J."/>
            <person name="LaButti K."/>
            <person name="Riley R."/>
            <person name="Lipzen A."/>
            <person name="Clum A."/>
            <person name="Drula E."/>
            <person name="Henrissat B."/>
            <person name="Kohler A."/>
            <person name="Grigoriev I.V."/>
            <person name="Martin F.M."/>
            <person name="Hacquard S."/>
        </authorList>
    </citation>
    <scope>NUCLEOTIDE SEQUENCE</scope>
    <source>
        <strain evidence="11">MPI-CAGE-CH-0243</strain>
    </source>
</reference>
<feature type="region of interest" description="Disordered" evidence="8">
    <location>
        <begin position="1"/>
        <end position="23"/>
    </location>
</feature>
<evidence type="ECO:0000256" key="7">
    <source>
        <dbReference type="ARBA" id="ARBA00023242"/>
    </source>
</evidence>
<dbReference type="SUPFAM" id="SSF46934">
    <property type="entry name" value="UBA-like"/>
    <property type="match status" value="1"/>
</dbReference>
<keyword evidence="7" id="KW-0539">Nucleus</keyword>
<feature type="domain" description="TAP-C" evidence="10">
    <location>
        <begin position="532"/>
        <end position="585"/>
    </location>
</feature>
<evidence type="ECO:0000256" key="8">
    <source>
        <dbReference type="SAM" id="MobiDB-lite"/>
    </source>
</evidence>
<feature type="domain" description="NTF2" evidence="9">
    <location>
        <begin position="346"/>
        <end position="519"/>
    </location>
</feature>
<dbReference type="AlphaFoldDB" id="A0A9P9DRR6"/>
<dbReference type="GO" id="GO:0016973">
    <property type="term" value="P:poly(A)+ mRNA export from nucleus"/>
    <property type="evidence" value="ECO:0007669"/>
    <property type="project" value="TreeGrafter"/>
</dbReference>
<evidence type="ECO:0000256" key="4">
    <source>
        <dbReference type="ARBA" id="ARBA00022614"/>
    </source>
</evidence>
<dbReference type="Pfam" id="PF03943">
    <property type="entry name" value="TAP_C"/>
    <property type="match status" value="1"/>
</dbReference>
<sequence length="585" mass="65249">MPATGPRRRGGIRKHTRHDRDGDLVMGSAATTTIRTSAKTRTPHGSNLTELRVTGWSDPTEITRITQFLERHASKRSTTAVKGGPSPNIIKRSRVSGETLNIFVRPDDVNAFGKINGFSFASSHGSQKLTITGPGIRSKSPTESTSTTTTTTTAPNTTTNETVELFKAFLFQRYNSEAKLLDLSNLANAEGMHEIFNTTTSRRSKFMPVLNKVIDDLLPTADEKREAIQSVLLSNNDLENLSWVSELSRGLPHLKNLDLSNNKFKSTKDLEFWKNKLRALENLILSNNPFETAQPLWQQDILAWFPRLRFLNTVEVRTEEQIARLDAPKETPRPSSTNCWNDTSGLAAPFLLDLIAGFDNDRNAVLQKYYDNSSVFSLSVNARARGGAGNQHERTPWDSYLPLSRNLIHIHGKRTRYQRKHRGLEQISAAWTQMPPTRHPPIPSPKYVMDCQRMPGVPDLTGQYPQGVEGVMITIHGEYEEHRTAKGANEIVRRSFDRTITLGPGGTTGIRVVSDILSLRAAGGVPAWNLTPKEEAMVLQVRQTTGLTTEMAIECLKAGNWDMNLASEIFIARKDQLPPDAFESI</sequence>